<dbReference type="EMBL" id="CAJNJA010019620">
    <property type="protein sequence ID" value="CAE7447921.1"/>
    <property type="molecule type" value="Genomic_DNA"/>
</dbReference>
<evidence type="ECO:0000256" key="5">
    <source>
        <dbReference type="SAM" id="MobiDB-lite"/>
    </source>
</evidence>
<dbReference type="PANTHER" id="PTHR43684:SF1">
    <property type="entry name" value="ENOYL-COA DELTA ISOMERASE 2"/>
    <property type="match status" value="1"/>
</dbReference>
<dbReference type="PANTHER" id="PTHR43684">
    <property type="match status" value="1"/>
</dbReference>
<dbReference type="InterPro" id="IPR051053">
    <property type="entry name" value="ECH/Chromodomain_protein"/>
</dbReference>
<dbReference type="Pfam" id="PF00378">
    <property type="entry name" value="ECH_1"/>
    <property type="match status" value="1"/>
</dbReference>
<dbReference type="InterPro" id="IPR029045">
    <property type="entry name" value="ClpP/crotonase-like_dom_sf"/>
</dbReference>
<dbReference type="CDD" id="cd06558">
    <property type="entry name" value="crotonase-like"/>
    <property type="match status" value="1"/>
</dbReference>
<evidence type="ECO:0000256" key="2">
    <source>
        <dbReference type="ARBA" id="ARBA00023140"/>
    </source>
</evidence>
<evidence type="ECO:0000256" key="1">
    <source>
        <dbReference type="ARBA" id="ARBA00004275"/>
    </source>
</evidence>
<accession>A0A812RLV6</accession>
<dbReference type="InterPro" id="IPR001753">
    <property type="entry name" value="Enoyl-CoA_hydra/iso"/>
</dbReference>
<gene>
    <name evidence="6" type="primary">Eci2</name>
    <name evidence="6" type="ORF">SNEC2469_LOCUS12378</name>
</gene>
<comment type="subcellular location">
    <subcellularLocation>
        <location evidence="1">Peroxisome</location>
    </subcellularLocation>
</comment>
<dbReference type="OrthoDB" id="434915at2759"/>
<proteinExistence type="predicted"/>
<name>A0A812RLV6_9DINO</name>
<dbReference type="SUPFAM" id="SSF52096">
    <property type="entry name" value="ClpP/crotonase"/>
    <property type="match status" value="1"/>
</dbReference>
<dbReference type="Proteomes" id="UP000601435">
    <property type="component" value="Unassembled WGS sequence"/>
</dbReference>
<evidence type="ECO:0000256" key="3">
    <source>
        <dbReference type="ARBA" id="ARBA00023235"/>
    </source>
</evidence>
<evidence type="ECO:0000313" key="6">
    <source>
        <dbReference type="EMBL" id="CAE7447921.1"/>
    </source>
</evidence>
<dbReference type="Gene3D" id="3.90.226.10">
    <property type="entry name" value="2-enoyl-CoA Hydratase, Chain A, domain 1"/>
    <property type="match status" value="1"/>
</dbReference>
<dbReference type="GO" id="GO:0004165">
    <property type="term" value="F:delta(3)-delta(2)-enoyl-CoA isomerase activity"/>
    <property type="evidence" value="ECO:0007669"/>
    <property type="project" value="UniProtKB-ARBA"/>
</dbReference>
<keyword evidence="4" id="KW-0175">Coiled coil</keyword>
<feature type="coiled-coil region" evidence="4">
    <location>
        <begin position="193"/>
        <end position="227"/>
    </location>
</feature>
<dbReference type="GO" id="GO:0005777">
    <property type="term" value="C:peroxisome"/>
    <property type="evidence" value="ECO:0007669"/>
    <property type="project" value="UniProtKB-SubCell"/>
</dbReference>
<organism evidence="6 7">
    <name type="scientific">Symbiodinium necroappetens</name>
    <dbReference type="NCBI Taxonomy" id="1628268"/>
    <lineage>
        <taxon>Eukaryota</taxon>
        <taxon>Sar</taxon>
        <taxon>Alveolata</taxon>
        <taxon>Dinophyceae</taxon>
        <taxon>Suessiales</taxon>
        <taxon>Symbiodiniaceae</taxon>
        <taxon>Symbiodinium</taxon>
    </lineage>
</organism>
<keyword evidence="3" id="KW-0413">Isomerase</keyword>
<keyword evidence="2" id="KW-0576">Peroxisome</keyword>
<reference evidence="6" key="1">
    <citation type="submission" date="2021-02" db="EMBL/GenBank/DDBJ databases">
        <authorList>
            <person name="Dougan E. K."/>
            <person name="Rhodes N."/>
            <person name="Thang M."/>
            <person name="Chan C."/>
        </authorList>
    </citation>
    <scope>NUCLEOTIDE SEQUENCE</scope>
</reference>
<protein>
    <submittedName>
        <fullName evidence="6">Eci2 protein</fullName>
    </submittedName>
</protein>
<keyword evidence="7" id="KW-1185">Reference proteome</keyword>
<feature type="compositionally biased region" description="Polar residues" evidence="5">
    <location>
        <begin position="85"/>
        <end position="95"/>
    </location>
</feature>
<feature type="region of interest" description="Disordered" evidence="5">
    <location>
        <begin position="85"/>
        <end position="135"/>
    </location>
</feature>
<sequence>MGTVDDAGRLQLIYDNIVGLATAGVVTVLPSAEELAEGLSHLDLPPKDDAELSACLWVLEGALGECPAPSFEEFLMKATDLSHSPTASLGTNLSSDRPDCLQLAQGGSKGFPSPQSFLSSDDNDEDDAQEDQDRHRAMQTLRSSLQSSLRSSPPPVQLTFPEKGDLVSLLTDAVEQMSLLQREVKSSSALKLSSFIQDLLAAALNQAQELERNLASAVEGIRKSRELVQHSPAICPIGLWLLAWKAMAALGEAEEILLYYSGESALDPPKPYKMSRIMYQDAGNGVFVITLNDPARLNCMSLNLAQEVSLLLEHVKRDERCKVIVWTGAGRAFSAGGNFTDASTTVPEEVYEGYVRAGIATRLPDISLSGPTRAMIKLPKLSIAAVNGMAIGGGVNLALVWQDFVYVSQDAVFRYPFGELGLTPELGSSVLLPQVVGLVRAKELLQLGREFSAKEALEMGLCTAVVAPEEVLTKAIEAAKKLAAMPQFALRESKRLLNKDLVARIDGITEEELKAFKKVVADPETVKAMMSLAKRTSKSKL</sequence>
<evidence type="ECO:0000256" key="4">
    <source>
        <dbReference type="SAM" id="Coils"/>
    </source>
</evidence>
<evidence type="ECO:0000313" key="7">
    <source>
        <dbReference type="Proteomes" id="UP000601435"/>
    </source>
</evidence>
<comment type="caution">
    <text evidence="6">The sequence shown here is derived from an EMBL/GenBank/DDBJ whole genome shotgun (WGS) entry which is preliminary data.</text>
</comment>
<dbReference type="AlphaFoldDB" id="A0A812RLV6"/>
<feature type="compositionally biased region" description="Acidic residues" evidence="5">
    <location>
        <begin position="121"/>
        <end position="130"/>
    </location>
</feature>